<keyword evidence="3" id="KW-1185">Reference proteome</keyword>
<evidence type="ECO:0000313" key="2">
    <source>
        <dbReference type="EMBL" id="KAG1770115.1"/>
    </source>
</evidence>
<feature type="compositionally biased region" description="Pro residues" evidence="1">
    <location>
        <begin position="71"/>
        <end position="85"/>
    </location>
</feature>
<accession>A0A9P7CX65</accession>
<reference evidence="2" key="1">
    <citation type="journal article" date="2020" name="New Phytol.">
        <title>Comparative genomics reveals dynamic genome evolution in host specialist ectomycorrhizal fungi.</title>
        <authorList>
            <person name="Lofgren L.A."/>
            <person name="Nguyen N.H."/>
            <person name="Vilgalys R."/>
            <person name="Ruytinx J."/>
            <person name="Liao H.L."/>
            <person name="Branco S."/>
            <person name="Kuo A."/>
            <person name="LaButti K."/>
            <person name="Lipzen A."/>
            <person name="Andreopoulos W."/>
            <person name="Pangilinan J."/>
            <person name="Riley R."/>
            <person name="Hundley H."/>
            <person name="Na H."/>
            <person name="Barry K."/>
            <person name="Grigoriev I.V."/>
            <person name="Stajich J.E."/>
            <person name="Kennedy P.G."/>
        </authorList>
    </citation>
    <scope>NUCLEOTIDE SEQUENCE</scope>
    <source>
        <strain evidence="2">DOB743</strain>
    </source>
</reference>
<evidence type="ECO:0000313" key="3">
    <source>
        <dbReference type="Proteomes" id="UP000714275"/>
    </source>
</evidence>
<protein>
    <submittedName>
        <fullName evidence="2">Uncharacterized protein</fullName>
    </submittedName>
</protein>
<comment type="caution">
    <text evidence="2">The sequence shown here is derived from an EMBL/GenBank/DDBJ whole genome shotgun (WGS) entry which is preliminary data.</text>
</comment>
<feature type="region of interest" description="Disordered" evidence="1">
    <location>
        <begin position="61"/>
        <end position="85"/>
    </location>
</feature>
<dbReference type="AlphaFoldDB" id="A0A9P7CX65"/>
<dbReference type="EMBL" id="JABBWD010000067">
    <property type="protein sequence ID" value="KAG1770115.1"/>
    <property type="molecule type" value="Genomic_DNA"/>
</dbReference>
<dbReference type="InterPro" id="IPR011992">
    <property type="entry name" value="EF-hand-dom_pair"/>
</dbReference>
<sequence length="85" mass="9537">FQRFVKLLKARPDITLLCNKLCCSNDGRFDFSVFEHFMRHTQKFTLSRPALLELFTHYAKKPDGSSDASRPPSPPSSKGPASPPA</sequence>
<dbReference type="Proteomes" id="UP000714275">
    <property type="component" value="Unassembled WGS sequence"/>
</dbReference>
<dbReference type="SUPFAM" id="SSF47473">
    <property type="entry name" value="EF-hand"/>
    <property type="match status" value="1"/>
</dbReference>
<organism evidence="2 3">
    <name type="scientific">Suillus placidus</name>
    <dbReference type="NCBI Taxonomy" id="48579"/>
    <lineage>
        <taxon>Eukaryota</taxon>
        <taxon>Fungi</taxon>
        <taxon>Dikarya</taxon>
        <taxon>Basidiomycota</taxon>
        <taxon>Agaricomycotina</taxon>
        <taxon>Agaricomycetes</taxon>
        <taxon>Agaricomycetidae</taxon>
        <taxon>Boletales</taxon>
        <taxon>Suillineae</taxon>
        <taxon>Suillaceae</taxon>
        <taxon>Suillus</taxon>
    </lineage>
</organism>
<proteinExistence type="predicted"/>
<evidence type="ECO:0000256" key="1">
    <source>
        <dbReference type="SAM" id="MobiDB-lite"/>
    </source>
</evidence>
<name>A0A9P7CX65_9AGAM</name>
<gene>
    <name evidence="2" type="ORF">EV702DRAFT_1249763</name>
</gene>
<dbReference type="OrthoDB" id="269822at2759"/>
<feature type="non-terminal residue" evidence="2">
    <location>
        <position position="1"/>
    </location>
</feature>